<evidence type="ECO:0000256" key="1">
    <source>
        <dbReference type="SAM" id="Phobius"/>
    </source>
</evidence>
<reference evidence="3" key="1">
    <citation type="submission" date="2025-08" db="UniProtKB">
        <authorList>
            <consortium name="Ensembl"/>
        </authorList>
    </citation>
    <scope>IDENTIFICATION</scope>
</reference>
<feature type="transmembrane region" description="Helical" evidence="1">
    <location>
        <begin position="74"/>
        <end position="97"/>
    </location>
</feature>
<dbReference type="CDD" id="cd07765">
    <property type="entry name" value="KRAB_A-box"/>
    <property type="match status" value="1"/>
</dbReference>
<keyword evidence="4" id="KW-1185">Reference proteome</keyword>
<keyword evidence="1" id="KW-1133">Transmembrane helix</keyword>
<dbReference type="PROSITE" id="PS50805">
    <property type="entry name" value="KRAB"/>
    <property type="match status" value="1"/>
</dbReference>
<reference evidence="3" key="2">
    <citation type="submission" date="2025-09" db="UniProtKB">
        <authorList>
            <consortium name="Ensembl"/>
        </authorList>
    </citation>
    <scope>IDENTIFICATION</scope>
</reference>
<keyword evidence="1" id="KW-0812">Transmembrane</keyword>
<evidence type="ECO:0000313" key="3">
    <source>
        <dbReference type="Ensembl" id="ENSPSMP00000023055.1"/>
    </source>
</evidence>
<evidence type="ECO:0000313" key="4">
    <source>
        <dbReference type="Proteomes" id="UP000694414"/>
    </source>
</evidence>
<dbReference type="AlphaFoldDB" id="A0A8C8ZS94"/>
<dbReference type="SUPFAM" id="SSF109640">
    <property type="entry name" value="KRAB domain (Kruppel-associated box)"/>
    <property type="match status" value="1"/>
</dbReference>
<dbReference type="InterPro" id="IPR036051">
    <property type="entry name" value="KRAB_dom_sf"/>
</dbReference>
<dbReference type="InterPro" id="IPR050169">
    <property type="entry name" value="Krueppel_C2H2_ZnF"/>
</dbReference>
<dbReference type="GeneTree" id="ENSGT00940000164587"/>
<dbReference type="PANTHER" id="PTHR23232:SF142">
    <property type="entry name" value="GASTRULA ZINC FINGER PROTEIN XLCGF57.1-LIKE-RELATED"/>
    <property type="match status" value="1"/>
</dbReference>
<dbReference type="SMART" id="SM00349">
    <property type="entry name" value="KRAB"/>
    <property type="match status" value="1"/>
</dbReference>
<dbReference type="GO" id="GO:0006355">
    <property type="term" value="P:regulation of DNA-templated transcription"/>
    <property type="evidence" value="ECO:0007669"/>
    <property type="project" value="InterPro"/>
</dbReference>
<dbReference type="Ensembl" id="ENSPSMT00000026782.1">
    <property type="protein sequence ID" value="ENSPSMP00000023055.1"/>
    <property type="gene ID" value="ENSPSMG00000016326.1"/>
</dbReference>
<dbReference type="Pfam" id="PF01352">
    <property type="entry name" value="KRAB"/>
    <property type="match status" value="1"/>
</dbReference>
<accession>A0A8C8ZS94</accession>
<dbReference type="Gene3D" id="6.10.140.140">
    <property type="match status" value="1"/>
</dbReference>
<feature type="domain" description="KRAB" evidence="2">
    <location>
        <begin position="25"/>
        <end position="110"/>
    </location>
</feature>
<keyword evidence="1" id="KW-0472">Membrane</keyword>
<name>A0A8C8ZS94_PROSS</name>
<organism evidence="3 4">
    <name type="scientific">Prolemur simus</name>
    <name type="common">Greater bamboo lemur</name>
    <name type="synonym">Hapalemur simus</name>
    <dbReference type="NCBI Taxonomy" id="1328070"/>
    <lineage>
        <taxon>Eukaryota</taxon>
        <taxon>Metazoa</taxon>
        <taxon>Chordata</taxon>
        <taxon>Craniata</taxon>
        <taxon>Vertebrata</taxon>
        <taxon>Euteleostomi</taxon>
        <taxon>Mammalia</taxon>
        <taxon>Eutheria</taxon>
        <taxon>Euarchontoglires</taxon>
        <taxon>Primates</taxon>
        <taxon>Strepsirrhini</taxon>
        <taxon>Lemuriformes</taxon>
        <taxon>Lemuridae</taxon>
        <taxon>Prolemur</taxon>
    </lineage>
</organism>
<evidence type="ECO:0000259" key="2">
    <source>
        <dbReference type="PROSITE" id="PS50805"/>
    </source>
</evidence>
<proteinExistence type="predicted"/>
<sequence>MAWALNTEDEKMAAGFPTTWLQEPVTFRDVAVDFTQEEWLMLDSAQISLYRDVMLENYRNLTSVEYQLSPAEGFVAYLTYIRFLPCVSSLVTCIGFLSSMNFHMLNKGCMPSENFTTFITFIEFFSSMNSLMFSKE</sequence>
<dbReference type="Proteomes" id="UP000694414">
    <property type="component" value="Unplaced"/>
</dbReference>
<dbReference type="InterPro" id="IPR001909">
    <property type="entry name" value="KRAB"/>
</dbReference>
<dbReference type="PANTHER" id="PTHR23232">
    <property type="entry name" value="KRAB DOMAIN C2H2 ZINC FINGER"/>
    <property type="match status" value="1"/>
</dbReference>
<protein>
    <recommendedName>
        <fullName evidence="2">KRAB domain-containing protein</fullName>
    </recommendedName>
</protein>